<dbReference type="GO" id="GO:0001682">
    <property type="term" value="P:tRNA 5'-leader removal"/>
    <property type="evidence" value="ECO:0007669"/>
    <property type="project" value="InterPro"/>
</dbReference>
<dbReference type="Proteomes" id="UP000824782">
    <property type="component" value="Unassembled WGS sequence"/>
</dbReference>
<organism evidence="4 5">
    <name type="scientific">Engystomops pustulosus</name>
    <name type="common">Tungara frog</name>
    <name type="synonym">Physalaemus pustulosus</name>
    <dbReference type="NCBI Taxonomy" id="76066"/>
    <lineage>
        <taxon>Eukaryota</taxon>
        <taxon>Metazoa</taxon>
        <taxon>Chordata</taxon>
        <taxon>Craniata</taxon>
        <taxon>Vertebrata</taxon>
        <taxon>Euteleostomi</taxon>
        <taxon>Amphibia</taxon>
        <taxon>Batrachia</taxon>
        <taxon>Anura</taxon>
        <taxon>Neobatrachia</taxon>
        <taxon>Hyloidea</taxon>
        <taxon>Leptodactylidae</taxon>
        <taxon>Leiuperinae</taxon>
        <taxon>Engystomops</taxon>
    </lineage>
</organism>
<accession>A0AAV7DJ98</accession>
<protein>
    <submittedName>
        <fullName evidence="4">Uncharacterized protein</fullName>
    </submittedName>
</protein>
<feature type="signal peptide" evidence="3">
    <location>
        <begin position="1"/>
        <end position="15"/>
    </location>
</feature>
<dbReference type="InterPro" id="IPR038085">
    <property type="entry name" value="Rnp2-like_sf"/>
</dbReference>
<comment type="similarity">
    <text evidence="1">Belongs to the eukaryotic/archaeal RNase P protein component 2 family.</text>
</comment>
<dbReference type="PANTHER" id="PTHR48414:SF1">
    <property type="entry name" value="POP5 HOMOLOG, RIBONUCLEASE P_MRP SUBUNIT"/>
    <property type="match status" value="1"/>
</dbReference>
<gene>
    <name evidence="4" type="ORF">GDO81_002135</name>
</gene>
<comment type="caution">
    <text evidence="4">The sequence shown here is derived from an EMBL/GenBank/DDBJ whole genome shotgun (WGS) entry which is preliminary data.</text>
</comment>
<keyword evidence="2" id="KW-0819">tRNA processing</keyword>
<evidence type="ECO:0000256" key="3">
    <source>
        <dbReference type="SAM" id="SignalP"/>
    </source>
</evidence>
<dbReference type="InterPro" id="IPR002759">
    <property type="entry name" value="Pop5/Rpp14/Rnp2-like"/>
</dbReference>
<evidence type="ECO:0000256" key="1">
    <source>
        <dbReference type="ARBA" id="ARBA00010800"/>
    </source>
</evidence>
<dbReference type="Pfam" id="PF01900">
    <property type="entry name" value="RNase_P_Rpp14"/>
    <property type="match status" value="1"/>
</dbReference>
<feature type="chain" id="PRO_5043653029" evidence="3">
    <location>
        <begin position="16"/>
        <end position="106"/>
    </location>
</feature>
<dbReference type="EMBL" id="WNYA01000001">
    <property type="protein sequence ID" value="KAG8596999.1"/>
    <property type="molecule type" value="Genomic_DNA"/>
</dbReference>
<dbReference type="PANTHER" id="PTHR48414">
    <property type="entry name" value="POP5 HOMOLOG, RIBONUCLEASE P_MRP SUBUNIT"/>
    <property type="match status" value="1"/>
</dbReference>
<keyword evidence="3" id="KW-0732">Signal</keyword>
<keyword evidence="5" id="KW-1185">Reference proteome</keyword>
<evidence type="ECO:0000313" key="5">
    <source>
        <dbReference type="Proteomes" id="UP000824782"/>
    </source>
</evidence>
<proteinExistence type="inferred from homology"/>
<dbReference type="AlphaFoldDB" id="A0AAV7DJ98"/>
<dbReference type="Gene3D" id="3.30.70.3250">
    <property type="entry name" value="Ribonuclease P, Pop5 subunit"/>
    <property type="match status" value="1"/>
</dbReference>
<dbReference type="SUPFAM" id="SSF160350">
    <property type="entry name" value="Rnp2-like"/>
    <property type="match status" value="1"/>
</dbReference>
<reference evidence="4" key="1">
    <citation type="thesis" date="2020" institute="ProQuest LLC" country="789 East Eisenhower Parkway, Ann Arbor, MI, USA">
        <title>Comparative Genomics and Chromosome Evolution.</title>
        <authorList>
            <person name="Mudd A.B."/>
        </authorList>
    </citation>
    <scope>NUCLEOTIDE SEQUENCE</scope>
    <source>
        <strain evidence="4">237g6f4</strain>
        <tissue evidence="4">Blood</tissue>
    </source>
</reference>
<sequence>MAAAACALLPEVTWAFRFTNVLSSCTAREFDVTMRLKCRYFLCELVLEDPRWRHSISHSSVLHAVRDAVSKLHGSFGDAACNLGLSSKYGRGLHLRRSYLCDTPAH</sequence>
<evidence type="ECO:0000256" key="2">
    <source>
        <dbReference type="ARBA" id="ARBA00022694"/>
    </source>
</evidence>
<name>A0AAV7DJ98_ENGPU</name>
<evidence type="ECO:0000313" key="4">
    <source>
        <dbReference type="EMBL" id="KAG8596999.1"/>
    </source>
</evidence>
<dbReference type="GO" id="GO:0030677">
    <property type="term" value="C:ribonuclease P complex"/>
    <property type="evidence" value="ECO:0007669"/>
    <property type="project" value="InterPro"/>
</dbReference>